<dbReference type="SUPFAM" id="SSF75005">
    <property type="entry name" value="Arabinanase/levansucrase/invertase"/>
    <property type="match status" value="1"/>
</dbReference>
<accession>A0A7X9S146</accession>
<dbReference type="Gene3D" id="2.60.120.200">
    <property type="match status" value="1"/>
</dbReference>
<keyword evidence="2 6" id="KW-0378">Hydrolase</keyword>
<evidence type="ECO:0000313" key="9">
    <source>
        <dbReference type="EMBL" id="NME72440.1"/>
    </source>
</evidence>
<evidence type="ECO:0000259" key="8">
    <source>
        <dbReference type="Pfam" id="PF17851"/>
    </source>
</evidence>
<dbReference type="Pfam" id="PF04616">
    <property type="entry name" value="Glyco_hydro_43"/>
    <property type="match status" value="1"/>
</dbReference>
<dbReference type="InterPro" id="IPR006710">
    <property type="entry name" value="Glyco_hydro_43"/>
</dbReference>
<dbReference type="GO" id="GO:0004553">
    <property type="term" value="F:hydrolase activity, hydrolyzing O-glycosyl compounds"/>
    <property type="evidence" value="ECO:0007669"/>
    <property type="project" value="InterPro"/>
</dbReference>
<dbReference type="InterPro" id="IPR041542">
    <property type="entry name" value="GH43_C2"/>
</dbReference>
<gene>
    <name evidence="9" type="ORF">HHU12_31050</name>
</gene>
<dbReference type="PANTHER" id="PTHR42812:SF12">
    <property type="entry name" value="BETA-XYLOSIDASE-RELATED"/>
    <property type="match status" value="1"/>
</dbReference>
<dbReference type="InterPro" id="IPR013320">
    <property type="entry name" value="ConA-like_dom_sf"/>
</dbReference>
<evidence type="ECO:0000256" key="4">
    <source>
        <dbReference type="PIRSR" id="PIRSR606710-1"/>
    </source>
</evidence>
<evidence type="ECO:0000256" key="5">
    <source>
        <dbReference type="PIRSR" id="PIRSR606710-2"/>
    </source>
</evidence>
<feature type="signal peptide" evidence="7">
    <location>
        <begin position="1"/>
        <end position="19"/>
    </location>
</feature>
<feature type="domain" description="Beta-xylosidase C-terminal Concanavalin A-like" evidence="8">
    <location>
        <begin position="361"/>
        <end position="559"/>
    </location>
</feature>
<feature type="site" description="Important for catalytic activity, responsible for pKa modulation of the active site Glu and correct orientation of both the proton donor and substrate" evidence="5">
    <location>
        <position position="154"/>
    </location>
</feature>
<dbReference type="EMBL" id="JABANE010000161">
    <property type="protein sequence ID" value="NME72440.1"/>
    <property type="molecule type" value="Genomic_DNA"/>
</dbReference>
<dbReference type="AlphaFoldDB" id="A0A7X9S146"/>
<dbReference type="CDD" id="cd18617">
    <property type="entry name" value="GH43_XynB-like"/>
    <property type="match status" value="1"/>
</dbReference>
<evidence type="ECO:0000256" key="1">
    <source>
        <dbReference type="ARBA" id="ARBA00009865"/>
    </source>
</evidence>
<keyword evidence="3 6" id="KW-0326">Glycosidase</keyword>
<reference evidence="9 10" key="1">
    <citation type="submission" date="2020-04" db="EMBL/GenBank/DDBJ databases">
        <title>Flammeovirga sp. SR4, a novel species isolated from seawater.</title>
        <authorList>
            <person name="Wang X."/>
        </authorList>
    </citation>
    <scope>NUCLEOTIDE SEQUENCE [LARGE SCALE GENOMIC DNA]</scope>
    <source>
        <strain evidence="9 10">ATCC 23126</strain>
    </source>
</reference>
<evidence type="ECO:0000256" key="7">
    <source>
        <dbReference type="SAM" id="SignalP"/>
    </source>
</evidence>
<evidence type="ECO:0000256" key="6">
    <source>
        <dbReference type="RuleBase" id="RU361187"/>
    </source>
</evidence>
<comment type="caution">
    <text evidence="9">The sequence shown here is derived from an EMBL/GenBank/DDBJ whole genome shotgun (WGS) entry which is preliminary data.</text>
</comment>
<dbReference type="Pfam" id="PF17851">
    <property type="entry name" value="GH43_C2"/>
    <property type="match status" value="1"/>
</dbReference>
<evidence type="ECO:0000313" key="10">
    <source>
        <dbReference type="Proteomes" id="UP000576082"/>
    </source>
</evidence>
<keyword evidence="10" id="KW-1185">Reference proteome</keyword>
<feature type="active site" description="Proton acceptor" evidence="4">
    <location>
        <position position="35"/>
    </location>
</feature>
<feature type="chain" id="PRO_5030648438" evidence="7">
    <location>
        <begin position="20"/>
        <end position="562"/>
    </location>
</feature>
<proteinExistence type="inferred from homology"/>
<dbReference type="SUPFAM" id="SSF49899">
    <property type="entry name" value="Concanavalin A-like lectins/glucanases"/>
    <property type="match status" value="1"/>
</dbReference>
<protein>
    <submittedName>
        <fullName evidence="9">Glycoside hydrolase family 43 protein</fullName>
    </submittedName>
</protein>
<dbReference type="Proteomes" id="UP000576082">
    <property type="component" value="Unassembled WGS sequence"/>
</dbReference>
<dbReference type="GO" id="GO:0005975">
    <property type="term" value="P:carbohydrate metabolic process"/>
    <property type="evidence" value="ECO:0007669"/>
    <property type="project" value="InterPro"/>
</dbReference>
<evidence type="ECO:0000256" key="3">
    <source>
        <dbReference type="ARBA" id="ARBA00023295"/>
    </source>
</evidence>
<sequence>MKMKRLTLLLLFLTQLVWAQENTFKNPILQGGYPDPSITTDGEYFYIVNSSFEYFPGLPLHRSKDLVNWEFIGYGLHRADQCNGEMNLVDVQQNGGIHAPTIRYHEGKFYIITTNVYNPIDGSPTKMINFIITAEKITGPWSEPHIIKGAPGIDPDIFFDDNGDVWFVGTHSPENPNYEGEGEIWTQQLDLDNWKLKGERHYLYRGACGGVWVEGPHVYKHDGKYYLMVAEGGTSYNHAMMIAVSENMTGPYESNERNPILTTRNLSYDNWVNSTGHADIVQLKDGRWYMVALGIRGDVQRASNMGRETFLVPVQWERVPFWWEEIKYDWPVVAPETGRVMKNEKLPFDSHPQLRNDAFIDNFDGNPLDLEWNFRRVPMENTYSLSAKKGHLRLFLKPEVIQKRGRTSLMGIRQKETDFEYSSKMKFNAKKEGTEAGISIFQKDDNFINFTVKKKNGKHVLQLLLAEKKVEELQVLKEEVITDYKGEIIFKLLSMENKYVFSYSLDNGKTFIPFETTKSDYLLSFGWNSGYTGAYCGIYATSNGKPTKEYADFDWVNYKGFE</sequence>
<evidence type="ECO:0000256" key="2">
    <source>
        <dbReference type="ARBA" id="ARBA00022801"/>
    </source>
</evidence>
<keyword evidence="7" id="KW-0732">Signal</keyword>
<feature type="active site" description="Proton donor" evidence="4">
    <location>
        <position position="214"/>
    </location>
</feature>
<dbReference type="InterPro" id="IPR023296">
    <property type="entry name" value="Glyco_hydro_beta-prop_sf"/>
</dbReference>
<comment type="similarity">
    <text evidence="1 6">Belongs to the glycosyl hydrolase 43 family.</text>
</comment>
<dbReference type="Gene3D" id="2.115.10.20">
    <property type="entry name" value="Glycosyl hydrolase domain, family 43"/>
    <property type="match status" value="1"/>
</dbReference>
<name>A0A7X9S146_9BACT</name>
<organism evidence="9 10">
    <name type="scientific">Flammeovirga aprica JL-4</name>
    <dbReference type="NCBI Taxonomy" id="694437"/>
    <lineage>
        <taxon>Bacteria</taxon>
        <taxon>Pseudomonadati</taxon>
        <taxon>Bacteroidota</taxon>
        <taxon>Cytophagia</taxon>
        <taxon>Cytophagales</taxon>
        <taxon>Flammeovirgaceae</taxon>
        <taxon>Flammeovirga</taxon>
    </lineage>
</organism>
<dbReference type="PANTHER" id="PTHR42812">
    <property type="entry name" value="BETA-XYLOSIDASE"/>
    <property type="match status" value="1"/>
</dbReference>
<dbReference type="InterPro" id="IPR051795">
    <property type="entry name" value="Glycosyl_Hydrlase_43"/>
</dbReference>